<dbReference type="InterPro" id="IPR032675">
    <property type="entry name" value="LRR_dom_sf"/>
</dbReference>
<evidence type="ECO:0000313" key="1">
    <source>
        <dbReference type="EMBL" id="CAG8483887.1"/>
    </source>
</evidence>
<comment type="caution">
    <text evidence="1">The sequence shown here is derived from an EMBL/GenBank/DDBJ whole genome shotgun (WGS) entry which is preliminary data.</text>
</comment>
<reference evidence="1" key="1">
    <citation type="submission" date="2021-06" db="EMBL/GenBank/DDBJ databases">
        <authorList>
            <person name="Kallberg Y."/>
            <person name="Tangrot J."/>
            <person name="Rosling A."/>
        </authorList>
    </citation>
    <scope>NUCLEOTIDE SEQUENCE</scope>
    <source>
        <strain evidence="1">FL966</strain>
    </source>
</reference>
<name>A0A9N8WDT1_9GLOM</name>
<dbReference type="OrthoDB" id="2415979at2759"/>
<evidence type="ECO:0000313" key="2">
    <source>
        <dbReference type="Proteomes" id="UP000789759"/>
    </source>
</evidence>
<gene>
    <name evidence="1" type="ORF">CPELLU_LOCUS1651</name>
</gene>
<keyword evidence="2" id="KW-1185">Reference proteome</keyword>
<dbReference type="Gene3D" id="3.80.10.10">
    <property type="entry name" value="Ribonuclease Inhibitor"/>
    <property type="match status" value="1"/>
</dbReference>
<dbReference type="Proteomes" id="UP000789759">
    <property type="component" value="Unassembled WGS sequence"/>
</dbReference>
<sequence>MSKNLLDLPVECIYKILTFIYGINDIKDNRSVLSFSLVNKRLHNIILPILWKYPPLGCESVVKKYLNELDENEQKTLIPLMINLPPTLPRPKCAAHLVNLDLHDLNVACVRLLVVSSSGRICECGELTIVRSMVSSIILMLLRTNKNLQKLSLLISKDEPDFPEVSISSQPGLSNLRSLHLSLMNMPMQRNFRKFIDEFPNLCSNLQELSLDFFNNDTDEAITMSLINLIDAQRRLSTLTLCCCTNAQSYPRDFSRLYRRAAENSENVFTRSNIYEIYNLRNPSLRKEPNPTKIY</sequence>
<accession>A0A9N8WDT1</accession>
<protein>
    <submittedName>
        <fullName evidence="1">6568_t:CDS:1</fullName>
    </submittedName>
</protein>
<organism evidence="1 2">
    <name type="scientific">Cetraspora pellucida</name>
    <dbReference type="NCBI Taxonomy" id="1433469"/>
    <lineage>
        <taxon>Eukaryota</taxon>
        <taxon>Fungi</taxon>
        <taxon>Fungi incertae sedis</taxon>
        <taxon>Mucoromycota</taxon>
        <taxon>Glomeromycotina</taxon>
        <taxon>Glomeromycetes</taxon>
        <taxon>Diversisporales</taxon>
        <taxon>Gigasporaceae</taxon>
        <taxon>Cetraspora</taxon>
    </lineage>
</organism>
<proteinExistence type="predicted"/>
<dbReference type="CDD" id="cd09917">
    <property type="entry name" value="F-box_SF"/>
    <property type="match status" value="1"/>
</dbReference>
<dbReference type="AlphaFoldDB" id="A0A9N8WDT1"/>
<dbReference type="EMBL" id="CAJVQA010000641">
    <property type="protein sequence ID" value="CAG8483887.1"/>
    <property type="molecule type" value="Genomic_DNA"/>
</dbReference>